<dbReference type="RefSeq" id="WP_017745959.1">
    <property type="nucleotide sequence ID" value="NZ_KQ976354.1"/>
</dbReference>
<accession>A0A139X1C0</accession>
<organism evidence="1 2">
    <name type="scientific">Scytonema hofmannii PCC 7110</name>
    <dbReference type="NCBI Taxonomy" id="128403"/>
    <lineage>
        <taxon>Bacteria</taxon>
        <taxon>Bacillati</taxon>
        <taxon>Cyanobacteriota</taxon>
        <taxon>Cyanophyceae</taxon>
        <taxon>Nostocales</taxon>
        <taxon>Scytonemataceae</taxon>
        <taxon>Scytonema</taxon>
    </lineage>
</organism>
<sequence>MNNTLSLEFEILSTEIAAQAFPEFRFSLTAYQPQNQKKVSLKLQGHRNYPTNTLVTDSSDFHQQSTISFDLDFYPHSRCLSLETRFHDKKYCLFYHSIGYLFWSINNRRDITPPSTFEKEFEFIGKKLYPILEEFFLG</sequence>
<dbReference type="AlphaFoldDB" id="A0A139X1C0"/>
<evidence type="ECO:0000313" key="1">
    <source>
        <dbReference type="EMBL" id="KYC38453.1"/>
    </source>
</evidence>
<dbReference type="Proteomes" id="UP000076925">
    <property type="component" value="Unassembled WGS sequence"/>
</dbReference>
<protein>
    <submittedName>
        <fullName evidence="1">Uncharacterized protein</fullName>
    </submittedName>
</protein>
<name>A0A139X1C0_9CYAN</name>
<dbReference type="EMBL" id="ANNX02000040">
    <property type="protein sequence ID" value="KYC38453.1"/>
    <property type="molecule type" value="Genomic_DNA"/>
</dbReference>
<gene>
    <name evidence="1" type="ORF">WA1_35230</name>
</gene>
<keyword evidence="2" id="KW-1185">Reference proteome</keyword>
<comment type="caution">
    <text evidence="1">The sequence shown here is derived from an EMBL/GenBank/DDBJ whole genome shotgun (WGS) entry which is preliminary data.</text>
</comment>
<dbReference type="OrthoDB" id="511138at2"/>
<reference evidence="1 2" key="1">
    <citation type="journal article" date="2013" name="Genome Biol. Evol.">
        <title>Genomes of Stigonematalean cyanobacteria (subsection V) and the evolution of oxygenic photosynthesis from prokaryotes to plastids.</title>
        <authorList>
            <person name="Dagan T."/>
            <person name="Roettger M."/>
            <person name="Stucken K."/>
            <person name="Landan G."/>
            <person name="Koch R."/>
            <person name="Major P."/>
            <person name="Gould S.B."/>
            <person name="Goremykin V.V."/>
            <person name="Rippka R."/>
            <person name="Tandeau de Marsac N."/>
            <person name="Gugger M."/>
            <person name="Lockhart P.J."/>
            <person name="Allen J.F."/>
            <person name="Brune I."/>
            <person name="Maus I."/>
            <person name="Puhler A."/>
            <person name="Martin W.F."/>
        </authorList>
    </citation>
    <scope>NUCLEOTIDE SEQUENCE [LARGE SCALE GENOMIC DNA]</scope>
    <source>
        <strain evidence="1 2">PCC 7110</strain>
    </source>
</reference>
<evidence type="ECO:0000313" key="2">
    <source>
        <dbReference type="Proteomes" id="UP000076925"/>
    </source>
</evidence>
<proteinExistence type="predicted"/>